<keyword evidence="1" id="KW-0732">Signal</keyword>
<organism evidence="2 3">
    <name type="scientific">Ancylostoma ceylanicum</name>
    <dbReference type="NCBI Taxonomy" id="53326"/>
    <lineage>
        <taxon>Eukaryota</taxon>
        <taxon>Metazoa</taxon>
        <taxon>Ecdysozoa</taxon>
        <taxon>Nematoda</taxon>
        <taxon>Chromadorea</taxon>
        <taxon>Rhabditida</taxon>
        <taxon>Rhabditina</taxon>
        <taxon>Rhabditomorpha</taxon>
        <taxon>Strongyloidea</taxon>
        <taxon>Ancylostomatidae</taxon>
        <taxon>Ancylostomatinae</taxon>
        <taxon>Ancylostoma</taxon>
    </lineage>
</organism>
<keyword evidence="3" id="KW-1185">Reference proteome</keyword>
<sequence>MILLLCLFTGIAVEALPYYPVYPHFAHYQMDSTSDVATMVTAPKTSATQVPAPPVSTPTVANQIVDNDTDPRLLRSFHPFVLQQPYPVQYFTYDPSLPFYGTNVIYRQPYQFNYGYPVAVGAVPQYGQVSNAALGRGVNKH</sequence>
<dbReference type="EMBL" id="JARK01001350">
    <property type="protein sequence ID" value="EYC24001.1"/>
    <property type="molecule type" value="Genomic_DNA"/>
</dbReference>
<name>A0A016V9R2_9BILA</name>
<dbReference type="AlphaFoldDB" id="A0A016V9R2"/>
<comment type="caution">
    <text evidence="2">The sequence shown here is derived from an EMBL/GenBank/DDBJ whole genome shotgun (WGS) entry which is preliminary data.</text>
</comment>
<proteinExistence type="predicted"/>
<feature type="chain" id="PRO_5012678009" evidence="1">
    <location>
        <begin position="16"/>
        <end position="141"/>
    </location>
</feature>
<evidence type="ECO:0000313" key="2">
    <source>
        <dbReference type="EMBL" id="EYC24001.1"/>
    </source>
</evidence>
<accession>A0A016V9R2</accession>
<dbReference type="Proteomes" id="UP000024635">
    <property type="component" value="Unassembled WGS sequence"/>
</dbReference>
<feature type="signal peptide" evidence="1">
    <location>
        <begin position="1"/>
        <end position="15"/>
    </location>
</feature>
<reference evidence="3" key="1">
    <citation type="journal article" date="2015" name="Nat. Genet.">
        <title>The genome and transcriptome of the zoonotic hookworm Ancylostoma ceylanicum identify infection-specific gene families.</title>
        <authorList>
            <person name="Schwarz E.M."/>
            <person name="Hu Y."/>
            <person name="Antoshechkin I."/>
            <person name="Miller M.M."/>
            <person name="Sternberg P.W."/>
            <person name="Aroian R.V."/>
        </authorList>
    </citation>
    <scope>NUCLEOTIDE SEQUENCE</scope>
    <source>
        <strain evidence="3">HY135</strain>
    </source>
</reference>
<dbReference type="OrthoDB" id="10587733at2759"/>
<gene>
    <name evidence="2" type="primary">Acey_s0014.g2263</name>
    <name evidence="2" type="ORF">Y032_0014g2263</name>
</gene>
<evidence type="ECO:0000313" key="3">
    <source>
        <dbReference type="Proteomes" id="UP000024635"/>
    </source>
</evidence>
<protein>
    <submittedName>
        <fullName evidence="2">Uncharacterized protein</fullName>
    </submittedName>
</protein>
<evidence type="ECO:0000256" key="1">
    <source>
        <dbReference type="SAM" id="SignalP"/>
    </source>
</evidence>